<evidence type="ECO:0008006" key="6">
    <source>
        <dbReference type="Google" id="ProtNLM"/>
    </source>
</evidence>
<accession>A0ABY0FZS9</accession>
<evidence type="ECO:0000313" key="5">
    <source>
        <dbReference type="Proteomes" id="UP000293195"/>
    </source>
</evidence>
<comment type="caution">
    <text evidence="4">The sequence shown here is derived from an EMBL/GenBank/DDBJ whole genome shotgun (WGS) entry which is preliminary data.</text>
</comment>
<evidence type="ECO:0000256" key="3">
    <source>
        <dbReference type="SAM" id="MobiDB-lite"/>
    </source>
</evidence>
<feature type="region of interest" description="Disordered" evidence="3">
    <location>
        <begin position="85"/>
        <end position="105"/>
    </location>
</feature>
<reference evidence="5" key="1">
    <citation type="journal article" date="2019" name="bioRxiv">
        <title>Genomics, evolutionary history and diagnostics of the Alternaria alternata species group including apple and Asian pear pathotypes.</title>
        <authorList>
            <person name="Armitage A.D."/>
            <person name="Cockerton H.M."/>
            <person name="Sreenivasaprasad S."/>
            <person name="Woodhall J.W."/>
            <person name="Lane C.R."/>
            <person name="Harrison R.J."/>
            <person name="Clarkson J.P."/>
        </authorList>
    </citation>
    <scope>NUCLEOTIDE SEQUENCE [LARGE SCALE GENOMIC DNA]</scope>
    <source>
        <strain evidence="5">FERA 635</strain>
    </source>
</reference>
<comment type="subcellular location">
    <subcellularLocation>
        <location evidence="1">Nucleus</location>
    </subcellularLocation>
</comment>
<evidence type="ECO:0000256" key="1">
    <source>
        <dbReference type="ARBA" id="ARBA00004123"/>
    </source>
</evidence>
<keyword evidence="5" id="KW-1185">Reference proteome</keyword>
<name>A0ABY0FZS9_9PLEO</name>
<organism evidence="4 5">
    <name type="scientific">Alternaria tenuissima</name>
    <dbReference type="NCBI Taxonomy" id="119927"/>
    <lineage>
        <taxon>Eukaryota</taxon>
        <taxon>Fungi</taxon>
        <taxon>Dikarya</taxon>
        <taxon>Ascomycota</taxon>
        <taxon>Pezizomycotina</taxon>
        <taxon>Dothideomycetes</taxon>
        <taxon>Pleosporomycetidae</taxon>
        <taxon>Pleosporales</taxon>
        <taxon>Pleosporineae</taxon>
        <taxon>Pleosporaceae</taxon>
        <taxon>Alternaria</taxon>
        <taxon>Alternaria sect. Alternaria</taxon>
        <taxon>Alternaria alternata complex</taxon>
    </lineage>
</organism>
<dbReference type="InterPro" id="IPR021858">
    <property type="entry name" value="Fun_TF"/>
</dbReference>
<evidence type="ECO:0000256" key="2">
    <source>
        <dbReference type="ARBA" id="ARBA00023242"/>
    </source>
</evidence>
<feature type="region of interest" description="Disordered" evidence="3">
    <location>
        <begin position="1"/>
        <end position="23"/>
    </location>
</feature>
<evidence type="ECO:0000313" key="4">
    <source>
        <dbReference type="EMBL" id="RYN92178.1"/>
    </source>
</evidence>
<dbReference type="PANTHER" id="PTHR37534:SF38">
    <property type="entry name" value="ZN(2)-C6 FUNGAL-TYPE DOMAIN-CONTAINING PROTEIN"/>
    <property type="match status" value="1"/>
</dbReference>
<gene>
    <name evidence="4" type="ORF">AA0119_g10181</name>
</gene>
<dbReference type="EMBL" id="PDXF01000061">
    <property type="protein sequence ID" value="RYN92178.1"/>
    <property type="molecule type" value="Genomic_DNA"/>
</dbReference>
<feature type="compositionally biased region" description="Polar residues" evidence="3">
    <location>
        <begin position="87"/>
        <end position="96"/>
    </location>
</feature>
<proteinExistence type="predicted"/>
<dbReference type="Proteomes" id="UP000293195">
    <property type="component" value="Unassembled WGS sequence"/>
</dbReference>
<sequence length="656" mass="73855">MSQSHDTTKGSLMIDNMSPDLPRSKRLRADSALTLVSGVALPSRASAVPTLAYTNTNIDGGCQDQPGLFQDDQWQDVFIPVFIEDSPLNSDENPSAASRKRPWLSPLGEASDPQWLLNNFPELGPDILQLPARSCAPIIVNPFNDPATILHPRLRRYAAPVAIPEDGLLNGLIKVRLNLSRYQQKFPAARMQKFPWKKPKHVVPLIDQDIRDGLARLPPDFGRGLKLAGMDEKLFEFFRIAICGATTVIPADNCYLHEIIPIAVKSDCVKHAILALAATYILDYSGEEKVKKSANLHWKRAVLQLDKELHDTERCKPGKENAVIAAMLLFGHNENVNWEATNSGNECPPWYKATQLAEQVLEMSDPLYNYHSASNVQCSRARITLGNRLAQYNIMSAIACPLDEFQAKCSFTWLLEGDEREQHKIVGSTALSPKLLHTFAQITHLSTKLYKDPNRIAARNLGRVIGERLQNFQHHSDLSEGYPNRQALLDSCELDENGKVSTAVKTTELLAESYVAAAQIYLYCRLMRKSRRHPHVQLIVDQLLRIVSRMSTSGPFFTRNHAQGRVFVAAIVAVEPRHRDIVRTWFEELCHGTRGNVPPVWRTVQYIWNWLDARYGPSEVAGLDVSDITKIDSNAEPWWEHMVAEIYEREGKLNLA</sequence>
<dbReference type="PANTHER" id="PTHR37534">
    <property type="entry name" value="TRANSCRIPTIONAL ACTIVATOR PROTEIN UGA3"/>
    <property type="match status" value="1"/>
</dbReference>
<protein>
    <recommendedName>
        <fullName evidence="6">Transcription factor domain-containing protein</fullName>
    </recommendedName>
</protein>
<keyword evidence="2" id="KW-0539">Nucleus</keyword>
<dbReference type="Pfam" id="PF11951">
    <property type="entry name" value="Fungal_trans_2"/>
    <property type="match status" value="1"/>
</dbReference>